<protein>
    <recommendedName>
        <fullName evidence="3">PAS domain-containing protein</fullName>
    </recommendedName>
</protein>
<evidence type="ECO:0008006" key="3">
    <source>
        <dbReference type="Google" id="ProtNLM"/>
    </source>
</evidence>
<reference evidence="1 2" key="1">
    <citation type="submission" date="2017-12" db="EMBL/GenBank/DDBJ databases">
        <authorList>
            <person name="Hurst M.R.H."/>
        </authorList>
    </citation>
    <scope>NUCLEOTIDE SEQUENCE [LARGE SCALE GENOMIC DNA]</scope>
    <source>
        <strain evidence="1 2">SY-3-19</strain>
    </source>
</reference>
<dbReference type="RefSeq" id="WP_104831360.1">
    <property type="nucleotide sequence ID" value="NZ_PJCH01000015.1"/>
</dbReference>
<dbReference type="OrthoDB" id="7441080at2"/>
<dbReference type="AlphaFoldDB" id="A0A2S7K154"/>
<dbReference type="Proteomes" id="UP000239504">
    <property type="component" value="Unassembled WGS sequence"/>
</dbReference>
<gene>
    <name evidence="1" type="ORF">CW354_17465</name>
</gene>
<evidence type="ECO:0000313" key="2">
    <source>
        <dbReference type="Proteomes" id="UP000239504"/>
    </source>
</evidence>
<proteinExistence type="predicted"/>
<evidence type="ECO:0000313" key="1">
    <source>
        <dbReference type="EMBL" id="PQA86148.1"/>
    </source>
</evidence>
<organism evidence="1 2">
    <name type="scientific">Hyphococcus luteus</name>
    <dbReference type="NCBI Taxonomy" id="2058213"/>
    <lineage>
        <taxon>Bacteria</taxon>
        <taxon>Pseudomonadati</taxon>
        <taxon>Pseudomonadota</taxon>
        <taxon>Alphaproteobacteria</taxon>
        <taxon>Parvularculales</taxon>
        <taxon>Parvularculaceae</taxon>
        <taxon>Hyphococcus</taxon>
    </lineage>
</organism>
<sequence>MLSDVAELFGSEMAAPAADRRLTRRLVDAWARAARGQFPSWQAMQESSLGDDWNWVFAVDIEKSVGFPYFIYLGHCLAKLSDVHLSGEADWTMTLLDKATSDIYAAVASEAPHYRDDTLTLCDGRRLLFRSVTAPLAEDGSTVTHIIGAANGRLAVDVDPGLKLVE</sequence>
<name>A0A2S7K154_9PROT</name>
<accession>A0A2S7K154</accession>
<comment type="caution">
    <text evidence="1">The sequence shown here is derived from an EMBL/GenBank/DDBJ whole genome shotgun (WGS) entry which is preliminary data.</text>
</comment>
<keyword evidence="2" id="KW-1185">Reference proteome</keyword>
<dbReference type="EMBL" id="PJCH01000015">
    <property type="protein sequence ID" value="PQA86148.1"/>
    <property type="molecule type" value="Genomic_DNA"/>
</dbReference>